<dbReference type="GO" id="GO:0004035">
    <property type="term" value="F:alkaline phosphatase activity"/>
    <property type="evidence" value="ECO:0007669"/>
    <property type="project" value="UniProtKB-EC"/>
</dbReference>
<accession>A0A9E6ZJH0</accession>
<comment type="cofactor">
    <cofactor evidence="3">
        <name>Mg(2+)</name>
        <dbReference type="ChEBI" id="CHEBI:18420"/>
    </cofactor>
    <text evidence="3">Binds 1 Mg(2+) ion.</text>
</comment>
<proteinExistence type="inferred from homology"/>
<feature type="binding site" evidence="3">
    <location>
        <position position="496"/>
    </location>
    <ligand>
        <name>Zn(2+)</name>
        <dbReference type="ChEBI" id="CHEBI:29105"/>
        <label>2</label>
    </ligand>
</feature>
<feature type="binding site" evidence="3">
    <location>
        <position position="492"/>
    </location>
    <ligand>
        <name>Zn(2+)</name>
        <dbReference type="ChEBI" id="CHEBI:29105"/>
        <label>2</label>
    </ligand>
</feature>
<protein>
    <submittedName>
        <fullName evidence="6">Alkaline phosphatase</fullName>
        <ecNumber evidence="6">3.1.3.1</ecNumber>
    </submittedName>
</protein>
<dbReference type="InterPro" id="IPR001952">
    <property type="entry name" value="Alkaline_phosphatase"/>
</dbReference>
<keyword evidence="1" id="KW-0597">Phosphoprotein</keyword>
<comment type="similarity">
    <text evidence="4">Belongs to the alkaline phosphatase family.</text>
</comment>
<feature type="binding site" evidence="3">
    <location>
        <position position="487"/>
    </location>
    <ligand>
        <name>Mg(2+)</name>
        <dbReference type="ChEBI" id="CHEBI:18420"/>
    </ligand>
</feature>
<gene>
    <name evidence="6" type="ORF">MQE35_13315</name>
</gene>
<feature type="binding site" evidence="3">
    <location>
        <position position="287"/>
    </location>
    <ligand>
        <name>Mg(2+)</name>
        <dbReference type="ChEBI" id="CHEBI:18420"/>
    </ligand>
</feature>
<dbReference type="Pfam" id="PF00245">
    <property type="entry name" value="Alk_phosphatase"/>
    <property type="match status" value="3"/>
</dbReference>
<dbReference type="PRINTS" id="PR00113">
    <property type="entry name" value="ALKPHPHTASE"/>
</dbReference>
<dbReference type="GO" id="GO:0006629">
    <property type="term" value="P:lipid metabolic process"/>
    <property type="evidence" value="ECO:0007669"/>
    <property type="project" value="InterPro"/>
</dbReference>
<keyword evidence="3" id="KW-0460">Magnesium</keyword>
<dbReference type="InterPro" id="IPR017946">
    <property type="entry name" value="PLC-like_Pdiesterase_TIM-brl"/>
</dbReference>
<evidence type="ECO:0000256" key="4">
    <source>
        <dbReference type="RuleBase" id="RU003946"/>
    </source>
</evidence>
<dbReference type="InterPro" id="IPR039559">
    <property type="entry name" value="AIM6_PI-PLC-like_dom"/>
</dbReference>
<feature type="binding site" evidence="3">
    <location>
        <position position="534"/>
    </location>
    <ligand>
        <name>Zn(2+)</name>
        <dbReference type="ChEBI" id="CHEBI:29105"/>
        <label>2</label>
    </ligand>
</feature>
<dbReference type="KEGG" id="fbm:MQE35_13315"/>
<evidence type="ECO:0000313" key="7">
    <source>
        <dbReference type="Proteomes" id="UP000831290"/>
    </source>
</evidence>
<evidence type="ECO:0000256" key="3">
    <source>
        <dbReference type="PIRSR" id="PIRSR601952-2"/>
    </source>
</evidence>
<dbReference type="CDD" id="cd08577">
    <property type="entry name" value="PI-PLCc_GDPD_SF_unchar3"/>
    <property type="match status" value="1"/>
</dbReference>
<feature type="binding site" evidence="3">
    <location>
        <position position="535"/>
    </location>
    <ligand>
        <name>Zn(2+)</name>
        <dbReference type="ChEBI" id="CHEBI:29105"/>
        <label>2</label>
    </ligand>
</feature>
<evidence type="ECO:0000256" key="5">
    <source>
        <dbReference type="SAM" id="SignalP"/>
    </source>
</evidence>
<dbReference type="PANTHER" id="PTHR11596">
    <property type="entry name" value="ALKALINE PHOSPHATASE"/>
    <property type="match status" value="1"/>
</dbReference>
<comment type="cofactor">
    <cofactor evidence="3">
        <name>Zn(2+)</name>
        <dbReference type="ChEBI" id="CHEBI:29105"/>
    </cofactor>
    <text evidence="3">Binds 2 Zn(2+) ions.</text>
</comment>
<evidence type="ECO:0000256" key="2">
    <source>
        <dbReference type="PIRSR" id="PIRSR601952-1"/>
    </source>
</evidence>
<reference evidence="6" key="1">
    <citation type="submission" date="2022-03" db="EMBL/GenBank/DDBJ databases">
        <title>Description of Abyssus ytuae gen. nov., sp. nov., a novel member of the family Flavobacteriaceae isolated from the sediment of Mariana Trench.</title>
        <authorList>
            <person name="Zhang J."/>
            <person name="Xu X."/>
        </authorList>
    </citation>
    <scope>NUCLEOTIDE SEQUENCE</scope>
    <source>
        <strain evidence="6">MT3330</strain>
    </source>
</reference>
<feature type="chain" id="PRO_5039228020" evidence="5">
    <location>
        <begin position="22"/>
        <end position="599"/>
    </location>
</feature>
<feature type="binding site" evidence="3">
    <location>
        <position position="287"/>
    </location>
    <ligand>
        <name>Zn(2+)</name>
        <dbReference type="ChEBI" id="CHEBI:29105"/>
        <label>2</label>
    </ligand>
</feature>
<dbReference type="Gene3D" id="3.40.720.10">
    <property type="entry name" value="Alkaline Phosphatase, subunit A"/>
    <property type="match status" value="1"/>
</dbReference>
<feature type="signal peptide" evidence="5">
    <location>
        <begin position="1"/>
        <end position="21"/>
    </location>
</feature>
<evidence type="ECO:0000256" key="1">
    <source>
        <dbReference type="ARBA" id="ARBA00022553"/>
    </source>
</evidence>
<dbReference type="PANTHER" id="PTHR11596:SF5">
    <property type="entry name" value="ALKALINE PHOSPHATASE"/>
    <property type="match status" value="1"/>
</dbReference>
<dbReference type="EC" id="3.1.3.1" evidence="6"/>
<dbReference type="AlphaFoldDB" id="A0A9E6ZJH0"/>
<sequence>MTKLYKLIIFLCLANLNFIVAQQKLHRIHSHNDYHQNVPFWNAYANKLNSIEVDIFLKGGNLYATHTENEIKENYTIETLYLQPLQKVISLGLGVHQELQLLVDIKSEPYSTLKKLIKVLEKYPDIINHRHISIVISGNRPKAEEYVNYPPYIKFDYQSLDKPTNAEVWKKVALISLSFSKFSLWNGKGRMTAPDYKKVKDAIDKAHSYNKPFRFWGAPDSKTAWKAFTDLGVDFINTDLPFESSRYLNSLEKRVYHNNTVSPVYTPTYEYDQKNIPVKNIVLLIGDGNGLSHISSATLANGGELTLTRLKSIGLIKTQSADDFSTDSAASGTAFSTGKKTNNRYIGMDSSGQISENITELLDKENFLSGCITTDDITGATPAAFYAHQQDRSYQKEIAADLLKSKLSLFAGGGKNRFNNNFEESGFTIVNSIEDIGKSTKNKIGFFLAENEIPGVLKGRGPILATATEQSLKFLKNKNKSFFLMVEGAQIDTYGHLNNTAGIISETIDFDEAVAKAIKFADESGNTLVIITADHETSGFSIPHGNIHENMVEGDFNTHDHTGSMVPLFAYGPQSHEFQGVYENSDLLSKILKVLNLNK</sequence>
<feature type="active site" description="Phosphoserine intermediate" evidence="2">
    <location>
        <position position="328"/>
    </location>
</feature>
<keyword evidence="3" id="KW-0862">Zinc</keyword>
<keyword evidence="7" id="KW-1185">Reference proteome</keyword>
<dbReference type="Proteomes" id="UP000831290">
    <property type="component" value="Chromosome"/>
</dbReference>
<dbReference type="CDD" id="cd16012">
    <property type="entry name" value="ALP"/>
    <property type="match status" value="1"/>
</dbReference>
<dbReference type="EMBL" id="CP094358">
    <property type="protein sequence ID" value="UOB16712.1"/>
    <property type="molecule type" value="Genomic_DNA"/>
</dbReference>
<dbReference type="InterPro" id="IPR017850">
    <property type="entry name" value="Alkaline_phosphatase_core_sf"/>
</dbReference>
<dbReference type="SMART" id="SM00098">
    <property type="entry name" value="alkPPc"/>
    <property type="match status" value="1"/>
</dbReference>
<organism evidence="6 7">
    <name type="scientific">Abyssalbus ytuae</name>
    <dbReference type="NCBI Taxonomy" id="2926907"/>
    <lineage>
        <taxon>Bacteria</taxon>
        <taxon>Pseudomonadati</taxon>
        <taxon>Bacteroidota</taxon>
        <taxon>Flavobacteriia</taxon>
        <taxon>Flavobacteriales</taxon>
        <taxon>Flavobacteriaceae</taxon>
        <taxon>Abyssalbus</taxon>
    </lineage>
</organism>
<dbReference type="SUPFAM" id="SSF51695">
    <property type="entry name" value="PLC-like phosphodiesterases"/>
    <property type="match status" value="1"/>
</dbReference>
<keyword evidence="3" id="KW-0479">Metal-binding</keyword>
<dbReference type="SUPFAM" id="SSF53649">
    <property type="entry name" value="Alkaline phosphatase-like"/>
    <property type="match status" value="1"/>
</dbReference>
<dbReference type="Pfam" id="PF13653">
    <property type="entry name" value="GDPD_2"/>
    <property type="match status" value="1"/>
</dbReference>
<feature type="binding site" evidence="3">
    <location>
        <position position="381"/>
    </location>
    <ligand>
        <name>Mg(2+)</name>
        <dbReference type="ChEBI" id="CHEBI:18420"/>
    </ligand>
</feature>
<evidence type="ECO:0000313" key="6">
    <source>
        <dbReference type="EMBL" id="UOB16712.1"/>
    </source>
</evidence>
<dbReference type="Gene3D" id="3.20.20.190">
    <property type="entry name" value="Phosphatidylinositol (PI) phosphodiesterase"/>
    <property type="match status" value="1"/>
</dbReference>
<dbReference type="GO" id="GO:0008081">
    <property type="term" value="F:phosphoric diester hydrolase activity"/>
    <property type="evidence" value="ECO:0007669"/>
    <property type="project" value="InterPro"/>
</dbReference>
<keyword evidence="6" id="KW-0378">Hydrolase</keyword>
<keyword evidence="5" id="KW-0732">Signal</keyword>
<dbReference type="RefSeq" id="WP_255841945.1">
    <property type="nucleotide sequence ID" value="NZ_CP094358.1"/>
</dbReference>
<name>A0A9E6ZJH0_9FLAO</name>
<dbReference type="GO" id="GO:0046872">
    <property type="term" value="F:metal ion binding"/>
    <property type="evidence" value="ECO:0007669"/>
    <property type="project" value="UniProtKB-KW"/>
</dbReference>